<evidence type="ECO:0000313" key="2">
    <source>
        <dbReference type="EMBL" id="OGZ52839.1"/>
    </source>
</evidence>
<dbReference type="Pfam" id="PF13561">
    <property type="entry name" value="adh_short_C2"/>
    <property type="match status" value="1"/>
</dbReference>
<dbReference type="InterPro" id="IPR036291">
    <property type="entry name" value="NAD(P)-bd_dom_sf"/>
</dbReference>
<dbReference type="PANTHER" id="PTHR42879">
    <property type="entry name" value="3-OXOACYL-(ACYL-CARRIER-PROTEIN) REDUCTASE"/>
    <property type="match status" value="1"/>
</dbReference>
<dbReference type="FunFam" id="3.40.50.720:FF:000084">
    <property type="entry name" value="Short-chain dehydrogenase reductase"/>
    <property type="match status" value="1"/>
</dbReference>
<comment type="caution">
    <text evidence="2">The sequence shown here is derived from an EMBL/GenBank/DDBJ whole genome shotgun (WGS) entry which is preliminary data.</text>
</comment>
<accession>A0A1G2GRT7</accession>
<dbReference type="InterPro" id="IPR002347">
    <property type="entry name" value="SDR_fam"/>
</dbReference>
<evidence type="ECO:0000256" key="1">
    <source>
        <dbReference type="ARBA" id="ARBA00006484"/>
    </source>
</evidence>
<dbReference type="Gene3D" id="3.40.50.720">
    <property type="entry name" value="NAD(P)-binding Rossmann-like Domain"/>
    <property type="match status" value="1"/>
</dbReference>
<gene>
    <name evidence="2" type="ORF">A3B25_01155</name>
</gene>
<sequence length="264" mass="27694">MNQFPLRQLIDLKGKTAIVTGGAMGIGFGIAYRLAEAGANVVVADLNQEAGIKAVAELAGKGWKAAFIKTDVADEKQVKKATDFALKTYGGIDILVNNAGIYPIIPVMRMKPADFEKILAVNLKSVFLFTKSAAEAMITQGRGGKIINITSIDALHPSSVGLAVYDASKHGLWGFTKNTALELAPHNIQVNAIAPGGITTPGSGAGAPATPEIETILKKFLEKIPMKRMGEPDDIGKVALFLASDLSSYMTGSQVVVDGGVLLS</sequence>
<dbReference type="STRING" id="1802126.A3B25_01155"/>
<dbReference type="NCBIfam" id="NF005559">
    <property type="entry name" value="PRK07231.1"/>
    <property type="match status" value="1"/>
</dbReference>
<dbReference type="AlphaFoldDB" id="A0A1G2GRT7"/>
<reference evidence="2 3" key="1">
    <citation type="journal article" date="2016" name="Nat. Commun.">
        <title>Thousands of microbial genomes shed light on interconnected biogeochemical processes in an aquifer system.</title>
        <authorList>
            <person name="Anantharaman K."/>
            <person name="Brown C.T."/>
            <person name="Hug L.A."/>
            <person name="Sharon I."/>
            <person name="Castelle C.J."/>
            <person name="Probst A.J."/>
            <person name="Thomas B.C."/>
            <person name="Singh A."/>
            <person name="Wilkins M.J."/>
            <person name="Karaoz U."/>
            <person name="Brodie E.L."/>
            <person name="Williams K.H."/>
            <person name="Hubbard S.S."/>
            <person name="Banfield J.F."/>
        </authorList>
    </citation>
    <scope>NUCLEOTIDE SEQUENCE [LARGE SCALE GENOMIC DNA]</scope>
</reference>
<dbReference type="SUPFAM" id="SSF51735">
    <property type="entry name" value="NAD(P)-binding Rossmann-fold domains"/>
    <property type="match status" value="1"/>
</dbReference>
<dbReference type="PANTHER" id="PTHR42879:SF2">
    <property type="entry name" value="3-OXOACYL-[ACYL-CARRIER-PROTEIN] REDUCTASE FABG"/>
    <property type="match status" value="1"/>
</dbReference>
<dbReference type="InterPro" id="IPR050259">
    <property type="entry name" value="SDR"/>
</dbReference>
<dbReference type="EMBL" id="MHNW01000038">
    <property type="protein sequence ID" value="OGZ52839.1"/>
    <property type="molecule type" value="Genomic_DNA"/>
</dbReference>
<dbReference type="PRINTS" id="PR00080">
    <property type="entry name" value="SDRFAMILY"/>
</dbReference>
<name>A0A1G2GRT7_9BACT</name>
<evidence type="ECO:0000313" key="3">
    <source>
        <dbReference type="Proteomes" id="UP000179106"/>
    </source>
</evidence>
<comment type="similarity">
    <text evidence="1">Belongs to the short-chain dehydrogenases/reductases (SDR) family.</text>
</comment>
<protein>
    <submittedName>
        <fullName evidence="2">SDR family oxidoreductase</fullName>
    </submittedName>
</protein>
<dbReference type="PRINTS" id="PR00081">
    <property type="entry name" value="GDHRDH"/>
</dbReference>
<dbReference type="Proteomes" id="UP000179106">
    <property type="component" value="Unassembled WGS sequence"/>
</dbReference>
<organism evidence="2 3">
    <name type="scientific">Candidatus Ryanbacteria bacterium RIFCSPLOWO2_01_FULL_48_26</name>
    <dbReference type="NCBI Taxonomy" id="1802126"/>
    <lineage>
        <taxon>Bacteria</taxon>
        <taxon>Candidatus Ryaniibacteriota</taxon>
    </lineage>
</organism>
<proteinExistence type="inferred from homology"/>